<keyword evidence="2" id="KW-1003">Cell membrane</keyword>
<feature type="transmembrane region" description="Helical" evidence="6">
    <location>
        <begin position="178"/>
        <end position="194"/>
    </location>
</feature>
<keyword evidence="8" id="KW-1185">Reference proteome</keyword>
<accession>A0AAU9CGV3</accession>
<protein>
    <submittedName>
        <fullName evidence="7">Flippase</fullName>
    </submittedName>
</protein>
<keyword evidence="5 6" id="KW-0472">Membrane</keyword>
<evidence type="ECO:0000313" key="8">
    <source>
        <dbReference type="Proteomes" id="UP001348817"/>
    </source>
</evidence>
<feature type="transmembrane region" description="Helical" evidence="6">
    <location>
        <begin position="21"/>
        <end position="38"/>
    </location>
</feature>
<proteinExistence type="predicted"/>
<reference evidence="7 8" key="1">
    <citation type="submission" date="2021-12" db="EMBL/GenBank/DDBJ databases">
        <title>Genome sequencing of bacteria with rrn-lacking chromosome and rrn-plasmid.</title>
        <authorList>
            <person name="Anda M."/>
            <person name="Iwasaki W."/>
        </authorList>
    </citation>
    <scope>NUCLEOTIDE SEQUENCE [LARGE SCALE GENOMIC DNA]</scope>
    <source>
        <strain evidence="7 8">DSM 100852</strain>
    </source>
</reference>
<feature type="transmembrane region" description="Helical" evidence="6">
    <location>
        <begin position="325"/>
        <end position="346"/>
    </location>
</feature>
<feature type="transmembrane region" description="Helical" evidence="6">
    <location>
        <begin position="214"/>
        <end position="231"/>
    </location>
</feature>
<evidence type="ECO:0000256" key="3">
    <source>
        <dbReference type="ARBA" id="ARBA00022692"/>
    </source>
</evidence>
<dbReference type="Pfam" id="PF01943">
    <property type="entry name" value="Polysacc_synt"/>
    <property type="match status" value="1"/>
</dbReference>
<dbReference type="PANTHER" id="PTHR30250">
    <property type="entry name" value="PST FAMILY PREDICTED COLANIC ACID TRANSPORTER"/>
    <property type="match status" value="1"/>
</dbReference>
<dbReference type="InterPro" id="IPR002797">
    <property type="entry name" value="Polysacc_synth"/>
</dbReference>
<evidence type="ECO:0000313" key="7">
    <source>
        <dbReference type="EMBL" id="BDD07996.1"/>
    </source>
</evidence>
<feature type="transmembrane region" description="Helical" evidence="6">
    <location>
        <begin position="358"/>
        <end position="378"/>
    </location>
</feature>
<keyword evidence="4 6" id="KW-1133">Transmembrane helix</keyword>
<feature type="transmembrane region" description="Helical" evidence="6">
    <location>
        <begin position="251"/>
        <end position="269"/>
    </location>
</feature>
<evidence type="ECO:0000256" key="2">
    <source>
        <dbReference type="ARBA" id="ARBA00022475"/>
    </source>
</evidence>
<gene>
    <name evidence="7" type="ORF">FUAX_04280</name>
</gene>
<dbReference type="Proteomes" id="UP001348817">
    <property type="component" value="Chromosome"/>
</dbReference>
<sequence>MKYSLSLFSKSLIVRDYLWRLLQYLSKTLILIVFNFYAASILSPEGYGEVVYVLALVGIVEMFANFGLSATCLKKCAEYTKQGTNREISTLVFSVSVFSTIVSFVGFVILSFLFTSSSVNILYLLPYLLSLPLISVLDGMYVGMGRFKEVSRSTVIPTLISALIGFFLISYFGIKGLLLSYSFYNVLLLCFYIYKTSFSEYRFSLQIVRDVLRYSIIVGLGSLSFFLYSRVDVFILEYFSFTKEIGYYELVMKSFQLLVLPVIMLGQVVSPKAVRDKDDLRRLSKYYQHIPSFLFIGSLFLICILFFLGPILIQSYLNAYYTQDFLLIFNVLLLVLPLKFIGVYMTNGVITPLGYAKLLTITTFFFGVCNVFFDFILIERYGFIGVFYATLICHNANIMSQYVLFRIKIKK</sequence>
<dbReference type="AlphaFoldDB" id="A0AAU9CGV3"/>
<dbReference type="PANTHER" id="PTHR30250:SF11">
    <property type="entry name" value="O-ANTIGEN TRANSPORTER-RELATED"/>
    <property type="match status" value="1"/>
</dbReference>
<dbReference type="KEGG" id="fax:FUAX_04280"/>
<feature type="transmembrane region" description="Helical" evidence="6">
    <location>
        <begin position="50"/>
        <end position="70"/>
    </location>
</feature>
<feature type="transmembrane region" description="Helical" evidence="6">
    <location>
        <begin position="91"/>
        <end position="115"/>
    </location>
</feature>
<feature type="transmembrane region" description="Helical" evidence="6">
    <location>
        <begin position="121"/>
        <end position="142"/>
    </location>
</feature>
<dbReference type="GO" id="GO:0005886">
    <property type="term" value="C:plasma membrane"/>
    <property type="evidence" value="ECO:0007669"/>
    <property type="project" value="UniProtKB-SubCell"/>
</dbReference>
<evidence type="ECO:0000256" key="5">
    <source>
        <dbReference type="ARBA" id="ARBA00023136"/>
    </source>
</evidence>
<dbReference type="EMBL" id="AP025314">
    <property type="protein sequence ID" value="BDD07996.1"/>
    <property type="molecule type" value="Genomic_DNA"/>
</dbReference>
<comment type="subcellular location">
    <subcellularLocation>
        <location evidence="1">Cell membrane</location>
        <topology evidence="1">Multi-pass membrane protein</topology>
    </subcellularLocation>
</comment>
<feature type="transmembrane region" description="Helical" evidence="6">
    <location>
        <begin position="384"/>
        <end position="405"/>
    </location>
</feature>
<dbReference type="InterPro" id="IPR050833">
    <property type="entry name" value="Poly_Biosynth_Transport"/>
</dbReference>
<organism evidence="7 8">
    <name type="scientific">Fulvitalea axinellae</name>
    <dbReference type="NCBI Taxonomy" id="1182444"/>
    <lineage>
        <taxon>Bacteria</taxon>
        <taxon>Pseudomonadati</taxon>
        <taxon>Bacteroidota</taxon>
        <taxon>Cytophagia</taxon>
        <taxon>Cytophagales</taxon>
        <taxon>Persicobacteraceae</taxon>
        <taxon>Fulvitalea</taxon>
    </lineage>
</organism>
<keyword evidence="3 6" id="KW-0812">Transmembrane</keyword>
<feature type="transmembrane region" description="Helical" evidence="6">
    <location>
        <begin position="290"/>
        <end position="313"/>
    </location>
</feature>
<dbReference type="RefSeq" id="WP_338393286.1">
    <property type="nucleotide sequence ID" value="NZ_AP025314.1"/>
</dbReference>
<name>A0AAU9CGV3_9BACT</name>
<evidence type="ECO:0000256" key="6">
    <source>
        <dbReference type="SAM" id="Phobius"/>
    </source>
</evidence>
<evidence type="ECO:0000256" key="4">
    <source>
        <dbReference type="ARBA" id="ARBA00022989"/>
    </source>
</evidence>
<evidence type="ECO:0000256" key="1">
    <source>
        <dbReference type="ARBA" id="ARBA00004651"/>
    </source>
</evidence>
<feature type="transmembrane region" description="Helical" evidence="6">
    <location>
        <begin position="154"/>
        <end position="172"/>
    </location>
</feature>